<dbReference type="PROSITE" id="PS00815">
    <property type="entry name" value="AIPM_HOMOCIT_SYNTH_1"/>
    <property type="match status" value="1"/>
</dbReference>
<dbReference type="SUPFAM" id="SSF51569">
    <property type="entry name" value="Aldolase"/>
    <property type="match status" value="1"/>
</dbReference>
<keyword evidence="2 3" id="KW-0808">Transferase</keyword>
<dbReference type="Gene3D" id="3.20.20.70">
    <property type="entry name" value="Aldolase class I"/>
    <property type="match status" value="1"/>
</dbReference>
<feature type="domain" description="Pyruvate carboxyltransferase" evidence="4">
    <location>
        <begin position="44"/>
        <end position="295"/>
    </location>
</feature>
<dbReference type="InterPro" id="IPR000891">
    <property type="entry name" value="PYR_CT"/>
</dbReference>
<dbReference type="Pfam" id="PF22617">
    <property type="entry name" value="HCS_D2"/>
    <property type="match status" value="1"/>
</dbReference>
<sequence>MHTDGFDLDGESFENGRWVSDKYWVSHFNYDREVLSRLHFPDEVVFHDVTLRDGEQTPGVVFRKNEKVEIARRLDEVGVQRIEAGMPVVSREDFEAVHEIAHLGLRAKVIAFSRMLREDVDAALRADVSGVITEAPVGIPKLRQFGWTYDQVVEKSIDVVEYAKEHGLWVALFGVDTTRADPEFLIRLFREVDAAAHHDSVVLADTFGCTSPEAYGKLVSVIRRSIPQTLEVHTHNDFGLAVATAISGLANGASVVHTSVNGLGERAGNASFEEVALALRLLYGVKVNVKFEALKELSEVVQRYSGVRLAQNKPVVGERVFTREAGISIAGWVKYHLGSESYLPEMVGNRHGVFLGKKSGLHTIEWKLGELGISATKEQMEEILEKVKTRAEEKKSNLTDEEFLEIVRSVIK</sequence>
<evidence type="ECO:0000256" key="1">
    <source>
        <dbReference type="ARBA" id="ARBA00006154"/>
    </source>
</evidence>
<reference evidence="5 6" key="1">
    <citation type="journal article" date="2019" name="ISME J.">
        <title>Isolation and characterization of a thermophilic sulfur- and iron-reducing thaumarchaeote from a terrestrial acidic hot spring.</title>
        <authorList>
            <person name="Kato S."/>
            <person name="Itoh T."/>
            <person name="Yuki M."/>
            <person name="Nagamori M."/>
            <person name="Ohnishi M."/>
            <person name="Uematsu K."/>
            <person name="Suzuki K."/>
            <person name="Takashina T."/>
            <person name="Ohkuma M."/>
        </authorList>
    </citation>
    <scope>NUCLEOTIDE SEQUENCE [LARGE SCALE GENOMIC DNA]</scope>
    <source>
        <strain evidence="5 6">NAS-02</strain>
    </source>
</reference>
<name>A0A4P2VFW4_9ARCH</name>
<dbReference type="PROSITE" id="PS00816">
    <property type="entry name" value="AIPM_HOMOCIT_SYNTH_2"/>
    <property type="match status" value="1"/>
</dbReference>
<dbReference type="InterPro" id="IPR013785">
    <property type="entry name" value="Aldolase_TIM"/>
</dbReference>
<dbReference type="EMBL" id="AP018732">
    <property type="protein sequence ID" value="BBE42363.1"/>
    <property type="molecule type" value="Genomic_DNA"/>
</dbReference>
<dbReference type="PANTHER" id="PTHR42880:SF1">
    <property type="entry name" value="ISOPROPYLMALATE_HOMOCITRATE_CITRAMALATE SYNTHASE FAMILY PROTEIN"/>
    <property type="match status" value="1"/>
</dbReference>
<dbReference type="Proteomes" id="UP000509448">
    <property type="component" value="Chromosome"/>
</dbReference>
<keyword evidence="6" id="KW-1185">Reference proteome</keyword>
<dbReference type="InterPro" id="IPR002034">
    <property type="entry name" value="AIPM/Hcit_synth_CS"/>
</dbReference>
<accession>A0A4P2VFW4</accession>
<evidence type="ECO:0000259" key="4">
    <source>
        <dbReference type="PROSITE" id="PS50991"/>
    </source>
</evidence>
<protein>
    <submittedName>
        <fullName evidence="5">2-isopropylmalate synthase</fullName>
        <ecNumber evidence="5">2.3.3.13</ecNumber>
    </submittedName>
</protein>
<evidence type="ECO:0000313" key="6">
    <source>
        <dbReference type="Proteomes" id="UP000509448"/>
    </source>
</evidence>
<dbReference type="GO" id="GO:0019752">
    <property type="term" value="P:carboxylic acid metabolic process"/>
    <property type="evidence" value="ECO:0007669"/>
    <property type="project" value="InterPro"/>
</dbReference>
<dbReference type="Gene3D" id="1.10.238.260">
    <property type="match status" value="1"/>
</dbReference>
<dbReference type="GO" id="GO:0003852">
    <property type="term" value="F:2-isopropylmalate synthase activity"/>
    <property type="evidence" value="ECO:0007669"/>
    <property type="project" value="UniProtKB-EC"/>
</dbReference>
<proteinExistence type="inferred from homology"/>
<gene>
    <name evidence="5" type="ORF">NAS2_0974</name>
</gene>
<comment type="similarity">
    <text evidence="1 3">Belongs to the alpha-IPM synthase/homocitrate synthase family.</text>
</comment>
<dbReference type="OrthoDB" id="6555at2157"/>
<organism evidence="5 6">
    <name type="scientific">Conexivisphaera calida</name>
    <dbReference type="NCBI Taxonomy" id="1874277"/>
    <lineage>
        <taxon>Archaea</taxon>
        <taxon>Nitrososphaerota</taxon>
        <taxon>Conexivisphaeria</taxon>
        <taxon>Conexivisphaerales</taxon>
        <taxon>Conexivisphaeraceae</taxon>
        <taxon>Conexivisphaera</taxon>
    </lineage>
</organism>
<dbReference type="KEGG" id="ccai:NAS2_0974"/>
<dbReference type="GeneID" id="55584787"/>
<dbReference type="EC" id="2.3.3.13" evidence="5"/>
<dbReference type="Pfam" id="PF00682">
    <property type="entry name" value="HMGL-like"/>
    <property type="match status" value="1"/>
</dbReference>
<evidence type="ECO:0000313" key="5">
    <source>
        <dbReference type="EMBL" id="BBE42363.1"/>
    </source>
</evidence>
<dbReference type="InterPro" id="IPR054691">
    <property type="entry name" value="LeuA/HCS_post-cat"/>
</dbReference>
<dbReference type="AlphaFoldDB" id="A0A4P2VFW4"/>
<keyword evidence="5" id="KW-0012">Acyltransferase</keyword>
<dbReference type="PANTHER" id="PTHR42880">
    <property type="entry name" value="HOMOCITRATE SYNTHASE"/>
    <property type="match status" value="1"/>
</dbReference>
<evidence type="ECO:0000256" key="2">
    <source>
        <dbReference type="ARBA" id="ARBA00022679"/>
    </source>
</evidence>
<dbReference type="RefSeq" id="WP_174448605.1">
    <property type="nucleotide sequence ID" value="NZ_AP018732.1"/>
</dbReference>
<evidence type="ECO:0000256" key="3">
    <source>
        <dbReference type="RuleBase" id="RU003523"/>
    </source>
</evidence>
<dbReference type="PROSITE" id="PS50991">
    <property type="entry name" value="PYR_CT"/>
    <property type="match status" value="1"/>
</dbReference>